<keyword evidence="1" id="KW-0472">Membrane</keyword>
<dbReference type="InterPro" id="IPR019088">
    <property type="entry name" value="CHP02186-rel_TM"/>
</dbReference>
<dbReference type="EMBL" id="SACO01000005">
    <property type="protein sequence ID" value="RVU05489.1"/>
    <property type="molecule type" value="Genomic_DNA"/>
</dbReference>
<evidence type="ECO:0000256" key="1">
    <source>
        <dbReference type="SAM" id="Phobius"/>
    </source>
</evidence>
<evidence type="ECO:0000313" key="2">
    <source>
        <dbReference type="EMBL" id="RVU05489.1"/>
    </source>
</evidence>
<evidence type="ECO:0000313" key="3">
    <source>
        <dbReference type="Proteomes" id="UP000282837"/>
    </source>
</evidence>
<dbReference type="Pfam" id="PF09608">
    <property type="entry name" value="Alph_Pro_TM"/>
    <property type="match status" value="1"/>
</dbReference>
<dbReference type="AlphaFoldDB" id="A0A437N6D5"/>
<feature type="transmembrane region" description="Helical" evidence="1">
    <location>
        <begin position="216"/>
        <end position="238"/>
    </location>
</feature>
<sequence>MARDRAQNPILVPAVSQPRIEVRQGFTGTQLLLYGAILSPEGARAAKDYDIVIVLEGPARPLSLREKKRVAGVWVNADSTTLRSVPGFYAVVSNRPLAQIVDERTAAIYQLGLTALQLSPSGSIDPAAQEHFAAGLVDLMRRSGLYLQDESAVRVKEQVLYEARIALPSHVPVGTYTAETFAVQRGRVLASATARVEVEKQGFEKAVADFSQHQPVFYGLLAVGVSIAMGWLAGRVFALI</sequence>
<dbReference type="RefSeq" id="WP_127708745.1">
    <property type="nucleotide sequence ID" value="NZ_SACO01000005.1"/>
</dbReference>
<name>A0A437N6D5_9SPHN</name>
<keyword evidence="1" id="KW-1133">Transmembrane helix</keyword>
<accession>A0A437N6D5</accession>
<gene>
    <name evidence="2" type="ORF">EOE18_08645</name>
</gene>
<evidence type="ECO:0008006" key="4">
    <source>
        <dbReference type="Google" id="ProtNLM"/>
    </source>
</evidence>
<proteinExistence type="predicted"/>
<comment type="caution">
    <text evidence="2">The sequence shown here is derived from an EMBL/GenBank/DDBJ whole genome shotgun (WGS) entry which is preliminary data.</text>
</comment>
<reference evidence="2 3" key="1">
    <citation type="submission" date="2019-01" db="EMBL/GenBank/DDBJ databases">
        <authorList>
            <person name="Chen W.-M."/>
        </authorList>
    </citation>
    <scope>NUCLEOTIDE SEQUENCE [LARGE SCALE GENOMIC DNA]</scope>
    <source>
        <strain evidence="2 3">FSY-9</strain>
    </source>
</reference>
<keyword evidence="1" id="KW-0812">Transmembrane</keyword>
<dbReference type="OrthoDB" id="9815212at2"/>
<protein>
    <recommendedName>
        <fullName evidence="4">TIGR02186 family protein</fullName>
    </recommendedName>
</protein>
<organism evidence="2 3">
    <name type="scientific">Novosphingobium umbonatum</name>
    <dbReference type="NCBI Taxonomy" id="1908524"/>
    <lineage>
        <taxon>Bacteria</taxon>
        <taxon>Pseudomonadati</taxon>
        <taxon>Pseudomonadota</taxon>
        <taxon>Alphaproteobacteria</taxon>
        <taxon>Sphingomonadales</taxon>
        <taxon>Sphingomonadaceae</taxon>
        <taxon>Novosphingobium</taxon>
    </lineage>
</organism>
<keyword evidence="3" id="KW-1185">Reference proteome</keyword>
<dbReference type="Proteomes" id="UP000282837">
    <property type="component" value="Unassembled WGS sequence"/>
</dbReference>